<dbReference type="EMBL" id="JAGTJQ010000002">
    <property type="protein sequence ID" value="KAH7038350.1"/>
    <property type="molecule type" value="Genomic_DNA"/>
</dbReference>
<name>A0A9P9BSX9_9PEZI</name>
<organism evidence="1 2">
    <name type="scientific">Microdochium trichocladiopsis</name>
    <dbReference type="NCBI Taxonomy" id="1682393"/>
    <lineage>
        <taxon>Eukaryota</taxon>
        <taxon>Fungi</taxon>
        <taxon>Dikarya</taxon>
        <taxon>Ascomycota</taxon>
        <taxon>Pezizomycotina</taxon>
        <taxon>Sordariomycetes</taxon>
        <taxon>Xylariomycetidae</taxon>
        <taxon>Xylariales</taxon>
        <taxon>Microdochiaceae</taxon>
        <taxon>Microdochium</taxon>
    </lineage>
</organism>
<accession>A0A9P9BSX9</accession>
<proteinExistence type="predicted"/>
<dbReference type="RefSeq" id="XP_046017471.1">
    <property type="nucleotide sequence ID" value="XM_046158213.1"/>
</dbReference>
<gene>
    <name evidence="1" type="ORF">B0I36DRAFT_359926</name>
</gene>
<reference evidence="1" key="1">
    <citation type="journal article" date="2021" name="Nat. Commun.">
        <title>Genetic determinants of endophytism in the Arabidopsis root mycobiome.</title>
        <authorList>
            <person name="Mesny F."/>
            <person name="Miyauchi S."/>
            <person name="Thiergart T."/>
            <person name="Pickel B."/>
            <person name="Atanasova L."/>
            <person name="Karlsson M."/>
            <person name="Huettel B."/>
            <person name="Barry K.W."/>
            <person name="Haridas S."/>
            <person name="Chen C."/>
            <person name="Bauer D."/>
            <person name="Andreopoulos W."/>
            <person name="Pangilinan J."/>
            <person name="LaButti K."/>
            <person name="Riley R."/>
            <person name="Lipzen A."/>
            <person name="Clum A."/>
            <person name="Drula E."/>
            <person name="Henrissat B."/>
            <person name="Kohler A."/>
            <person name="Grigoriev I.V."/>
            <person name="Martin F.M."/>
            <person name="Hacquard S."/>
        </authorList>
    </citation>
    <scope>NUCLEOTIDE SEQUENCE</scope>
    <source>
        <strain evidence="1">MPI-CAGE-CH-0230</strain>
    </source>
</reference>
<comment type="caution">
    <text evidence="1">The sequence shown here is derived from an EMBL/GenBank/DDBJ whole genome shotgun (WGS) entry which is preliminary data.</text>
</comment>
<evidence type="ECO:0000313" key="1">
    <source>
        <dbReference type="EMBL" id="KAH7038350.1"/>
    </source>
</evidence>
<dbReference type="Proteomes" id="UP000756346">
    <property type="component" value="Unassembled WGS sequence"/>
</dbReference>
<keyword evidence="2" id="KW-1185">Reference proteome</keyword>
<protein>
    <submittedName>
        <fullName evidence="1">Uncharacterized protein</fullName>
    </submittedName>
</protein>
<dbReference type="GeneID" id="70187759"/>
<evidence type="ECO:0000313" key="2">
    <source>
        <dbReference type="Proteomes" id="UP000756346"/>
    </source>
</evidence>
<sequence>MVALSSNRVAEAWLSASSLLTAASADCLSRSSRTLGGYSASTPVTESSSSPSSFCVVTLTTCSGTTFTVTGTVTTSQTPITQAILETSLSICTAPTTTATVNSELSETQTEVITEVAVSTSVTVTTITTASKSTVAAPSDFVPIRDSAPGACTTATTTVTTSTGAPGETTTITSVQVDQSTTVPQATVTTMSTSTITQPVTELSTSVTVSASTTYIYTATTTSYAACATHNLMNAYRHATGNGGAAFIVYTDPDQGAQFERVEGLTRGAIECCEVSVSNPNTWGFYWVYSTNACIRVFNPIICPKANLGAQLQPHVGPYSPNYIFGNGNCGRINDVVIG</sequence>
<dbReference type="AlphaFoldDB" id="A0A9P9BSX9"/>